<dbReference type="RefSeq" id="WP_218446727.1">
    <property type="nucleotide sequence ID" value="NZ_JAGSPA010000005.1"/>
</dbReference>
<gene>
    <name evidence="2" type="ORF">KCG44_13945</name>
</gene>
<sequence>MSDLNGNCLCGAVSITLQEVKAEVSVCHCDMCRRWGGSAFMGVSGGAFRVKGEDHVTVYTSSDWAERAFCKACGSNLYYRYVPGDHYSFQAGLFSDADALSMSEQIFIDEKPDYYSFADDTPKLTGAEVKAKYGVG</sequence>
<dbReference type="PROSITE" id="PS51891">
    <property type="entry name" value="CENP_V_GFA"/>
    <property type="match status" value="1"/>
</dbReference>
<comment type="caution">
    <text evidence="2">The sequence shown here is derived from an EMBL/GenBank/DDBJ whole genome shotgun (WGS) entry which is preliminary data.</text>
</comment>
<proteinExistence type="predicted"/>
<evidence type="ECO:0000259" key="1">
    <source>
        <dbReference type="PROSITE" id="PS51891"/>
    </source>
</evidence>
<evidence type="ECO:0000313" key="2">
    <source>
        <dbReference type="EMBL" id="MBV7257883.1"/>
    </source>
</evidence>
<dbReference type="Proteomes" id="UP000722336">
    <property type="component" value="Unassembled WGS sequence"/>
</dbReference>
<reference evidence="2 3" key="1">
    <citation type="submission" date="2021-04" db="EMBL/GenBank/DDBJ databases">
        <authorList>
            <person name="Pira H."/>
            <person name="Risdian C."/>
            <person name="Wink J."/>
        </authorList>
    </citation>
    <scope>NUCLEOTIDE SEQUENCE [LARGE SCALE GENOMIC DNA]</scope>
    <source>
        <strain evidence="2 3">WHA3</strain>
    </source>
</reference>
<name>A0ABS6SIJ8_9SPHN</name>
<dbReference type="PANTHER" id="PTHR33337">
    <property type="entry name" value="GFA DOMAIN-CONTAINING PROTEIN"/>
    <property type="match status" value="1"/>
</dbReference>
<keyword evidence="3" id="KW-1185">Reference proteome</keyword>
<dbReference type="EMBL" id="JAGSPA010000005">
    <property type="protein sequence ID" value="MBV7257883.1"/>
    <property type="molecule type" value="Genomic_DNA"/>
</dbReference>
<dbReference type="PANTHER" id="PTHR33337:SF40">
    <property type="entry name" value="CENP-V_GFA DOMAIN-CONTAINING PROTEIN-RELATED"/>
    <property type="match status" value="1"/>
</dbReference>
<organism evidence="2 3">
    <name type="scientific">Pacificimonas pallii</name>
    <dbReference type="NCBI Taxonomy" id="2827236"/>
    <lineage>
        <taxon>Bacteria</taxon>
        <taxon>Pseudomonadati</taxon>
        <taxon>Pseudomonadota</taxon>
        <taxon>Alphaproteobacteria</taxon>
        <taxon>Sphingomonadales</taxon>
        <taxon>Sphingosinicellaceae</taxon>
        <taxon>Pacificimonas</taxon>
    </lineage>
</organism>
<protein>
    <submittedName>
        <fullName evidence="2">GFA family protein</fullName>
    </submittedName>
</protein>
<feature type="domain" description="CENP-V/GFA" evidence="1">
    <location>
        <begin position="4"/>
        <end position="116"/>
    </location>
</feature>
<evidence type="ECO:0000313" key="3">
    <source>
        <dbReference type="Proteomes" id="UP000722336"/>
    </source>
</evidence>
<accession>A0ABS6SIJ8</accession>
<dbReference type="InterPro" id="IPR006913">
    <property type="entry name" value="CENP-V/GFA"/>
</dbReference>
<dbReference type="Pfam" id="PF04828">
    <property type="entry name" value="GFA"/>
    <property type="match status" value="1"/>
</dbReference>